<dbReference type="SUPFAM" id="SSF52540">
    <property type="entry name" value="P-loop containing nucleoside triphosphate hydrolases"/>
    <property type="match status" value="1"/>
</dbReference>
<keyword evidence="2" id="KW-0547">Nucleotide-binding</keyword>
<evidence type="ECO:0000256" key="1">
    <source>
        <dbReference type="ARBA" id="ARBA00022448"/>
    </source>
</evidence>
<dbReference type="Proteomes" id="UP000244989">
    <property type="component" value="Unassembled WGS sequence"/>
</dbReference>
<keyword evidence="1" id="KW-0813">Transport</keyword>
<evidence type="ECO:0008006" key="6">
    <source>
        <dbReference type="Google" id="ProtNLM"/>
    </source>
</evidence>
<evidence type="ECO:0000313" key="5">
    <source>
        <dbReference type="Proteomes" id="UP000244989"/>
    </source>
</evidence>
<reference evidence="5" key="1">
    <citation type="submission" date="2018-04" db="EMBL/GenBank/DDBJ databases">
        <authorList>
            <person name="Liu S."/>
            <person name="Wang Z."/>
            <person name="Li J."/>
        </authorList>
    </citation>
    <scope>NUCLEOTIDE SEQUENCE [LARGE SCALE GENOMIC DNA]</scope>
    <source>
        <strain evidence="5">2189</strain>
    </source>
</reference>
<evidence type="ECO:0000256" key="2">
    <source>
        <dbReference type="ARBA" id="ARBA00022741"/>
    </source>
</evidence>
<keyword evidence="3" id="KW-0067">ATP-binding</keyword>
<dbReference type="KEGG" id="cyz:C3B44_04085"/>
<name>A0A2U1T6F4_9CORY</name>
<evidence type="ECO:0000313" key="4">
    <source>
        <dbReference type="EMBL" id="PWC01553.1"/>
    </source>
</evidence>
<comment type="caution">
    <text evidence="4">The sequence shown here is derived from an EMBL/GenBank/DDBJ whole genome shotgun (WGS) entry which is preliminary data.</text>
</comment>
<evidence type="ECO:0000256" key="3">
    <source>
        <dbReference type="ARBA" id="ARBA00022840"/>
    </source>
</evidence>
<dbReference type="PANTHER" id="PTHR42939:SF1">
    <property type="entry name" value="ABC TRANSPORTER ATP-BINDING PROTEIN ALBC-RELATED"/>
    <property type="match status" value="1"/>
</dbReference>
<organism evidence="4 5">
    <name type="scientific">Corynebacterium yudongzhengii</name>
    <dbReference type="NCBI Taxonomy" id="2080740"/>
    <lineage>
        <taxon>Bacteria</taxon>
        <taxon>Bacillati</taxon>
        <taxon>Actinomycetota</taxon>
        <taxon>Actinomycetes</taxon>
        <taxon>Mycobacteriales</taxon>
        <taxon>Corynebacteriaceae</taxon>
        <taxon>Corynebacterium</taxon>
    </lineage>
</organism>
<dbReference type="AlphaFoldDB" id="A0A2U1T6F4"/>
<keyword evidence="5" id="KW-1185">Reference proteome</keyword>
<dbReference type="GO" id="GO:0005524">
    <property type="term" value="F:ATP binding"/>
    <property type="evidence" value="ECO:0007669"/>
    <property type="project" value="UniProtKB-KW"/>
</dbReference>
<accession>A0A2U1T6F4</accession>
<dbReference type="InterPro" id="IPR027417">
    <property type="entry name" value="P-loop_NTPase"/>
</dbReference>
<dbReference type="InterPro" id="IPR051782">
    <property type="entry name" value="ABC_Transporter_VariousFunc"/>
</dbReference>
<dbReference type="Gene3D" id="3.40.50.300">
    <property type="entry name" value="P-loop containing nucleotide triphosphate hydrolases"/>
    <property type="match status" value="1"/>
</dbReference>
<sequence>MICAFALSAPLLILDEPVDFLDFTGTEFLYDSILSYADQDHSVFMSSHIAESFVRCCDSMYVLQNGELSRQRQVPNRAEDIVHLLEQGPAT</sequence>
<gene>
    <name evidence="4" type="ORF">DF222_07090</name>
</gene>
<dbReference type="PANTHER" id="PTHR42939">
    <property type="entry name" value="ABC TRANSPORTER ATP-BINDING PROTEIN ALBC-RELATED"/>
    <property type="match status" value="1"/>
</dbReference>
<proteinExistence type="predicted"/>
<dbReference type="EMBL" id="QEEZ01000011">
    <property type="protein sequence ID" value="PWC01553.1"/>
    <property type="molecule type" value="Genomic_DNA"/>
</dbReference>
<protein>
    <recommendedName>
        <fullName evidence="6">ABC transporter ATP-binding protein</fullName>
    </recommendedName>
</protein>